<comment type="caution">
    <text evidence="1">The sequence shown here is derived from an EMBL/GenBank/DDBJ whole genome shotgun (WGS) entry which is preliminary data.</text>
</comment>
<evidence type="ECO:0008006" key="2">
    <source>
        <dbReference type="Google" id="ProtNLM"/>
    </source>
</evidence>
<name>A0A2N0BBK1_9LEPT</name>
<dbReference type="SUPFAM" id="SSF52317">
    <property type="entry name" value="Class I glutamine amidotransferase-like"/>
    <property type="match status" value="1"/>
</dbReference>
<dbReference type="Gene3D" id="3.40.50.880">
    <property type="match status" value="1"/>
</dbReference>
<dbReference type="PANTHER" id="PTHR43068">
    <property type="entry name" value="SLR1854 PROTEIN"/>
    <property type="match status" value="1"/>
</dbReference>
<dbReference type="OrthoDB" id="9792284at2"/>
<reference evidence="1" key="1">
    <citation type="submission" date="2017-07" db="EMBL/GenBank/DDBJ databases">
        <title>Leptospira spp. isolated from tropical soils.</title>
        <authorList>
            <person name="Thibeaux R."/>
            <person name="Iraola G."/>
            <person name="Ferres I."/>
            <person name="Bierque E."/>
            <person name="Girault D."/>
            <person name="Soupe-Gilbert M.-E."/>
            <person name="Picardeau M."/>
            <person name="Goarant C."/>
        </authorList>
    </citation>
    <scope>NUCLEOTIDE SEQUENCE [LARGE SCALE GENOMIC DNA]</scope>
    <source>
        <strain evidence="1">ATI7-C-A5</strain>
    </source>
</reference>
<dbReference type="EMBL" id="NPEF01000038">
    <property type="protein sequence ID" value="PJZ93893.1"/>
    <property type="molecule type" value="Genomic_DNA"/>
</dbReference>
<sequence length="251" mass="28130">MSSRFKILIPLPSADFDPTESAVPWQILTERNFDVFFATPDGSPGQADERMLLGKGLGIWRPILIAHKNARVAYQKMINDERFRNPIPYRNLKPEDFSGLILPGGHAPGMKEYLESDALQKFVGTFFSTGKPLGAICHGVVLAARSKQPGTGLSILHGKKTTALLKSQELAAWNLTRLWLGDYYRTYPQTVEDEVRSVLKDPGDFFFGPKPVFRDSHKKLKRGHVVVDGNYVSARWPGDAYSFANSFINLF</sequence>
<organism evidence="1">
    <name type="scientific">Leptospira ellisii</name>
    <dbReference type="NCBI Taxonomy" id="2023197"/>
    <lineage>
        <taxon>Bacteria</taxon>
        <taxon>Pseudomonadati</taxon>
        <taxon>Spirochaetota</taxon>
        <taxon>Spirochaetia</taxon>
        <taxon>Leptospirales</taxon>
        <taxon>Leptospiraceae</taxon>
        <taxon>Leptospira</taxon>
    </lineage>
</organism>
<accession>A0A2N0BBK1</accession>
<evidence type="ECO:0000313" key="1">
    <source>
        <dbReference type="EMBL" id="PJZ93893.1"/>
    </source>
</evidence>
<dbReference type="PANTHER" id="PTHR43068:SF1">
    <property type="entry name" value="SLR1854 PROTEIN"/>
    <property type="match status" value="1"/>
</dbReference>
<dbReference type="InterPro" id="IPR032633">
    <property type="entry name" value="ThiJ-like"/>
</dbReference>
<dbReference type="AlphaFoldDB" id="A0A2N0BBK1"/>
<gene>
    <name evidence="1" type="ORF">CH379_05550</name>
</gene>
<dbReference type="InterPro" id="IPR029062">
    <property type="entry name" value="Class_I_gatase-like"/>
</dbReference>
<dbReference type="Pfam" id="PF17124">
    <property type="entry name" value="ThiJ_like"/>
    <property type="match status" value="1"/>
</dbReference>
<proteinExistence type="predicted"/>
<protein>
    <recommendedName>
        <fullName evidence="2">DJ-1/PfpI family protein</fullName>
    </recommendedName>
</protein>